<protein>
    <submittedName>
        <fullName evidence="1">Uncharacterized protein</fullName>
    </submittedName>
</protein>
<dbReference type="EMBL" id="JAHRIQ010086902">
    <property type="protein sequence ID" value="MEQ2249841.1"/>
    <property type="molecule type" value="Genomic_DNA"/>
</dbReference>
<evidence type="ECO:0000313" key="2">
    <source>
        <dbReference type="Proteomes" id="UP001482620"/>
    </source>
</evidence>
<name>A0ABV0UXH3_9TELE</name>
<sequence>MSSYSLSHSVTLCTDFFYGSVQNQNQNQNQCKLYTKLQSGCLNHTVNLTFLFSPPMQVATELEIQAVILLLETLLRTRACTLFPSMHHRVRFSPVPGPNQ</sequence>
<reference evidence="1 2" key="1">
    <citation type="submission" date="2021-06" db="EMBL/GenBank/DDBJ databases">
        <authorList>
            <person name="Palmer J.M."/>
        </authorList>
    </citation>
    <scope>NUCLEOTIDE SEQUENCE [LARGE SCALE GENOMIC DNA]</scope>
    <source>
        <strain evidence="2">if_2019</strain>
        <tissue evidence="1">Muscle</tissue>
    </source>
</reference>
<comment type="caution">
    <text evidence="1">The sequence shown here is derived from an EMBL/GenBank/DDBJ whole genome shotgun (WGS) entry which is preliminary data.</text>
</comment>
<keyword evidence="2" id="KW-1185">Reference proteome</keyword>
<dbReference type="Proteomes" id="UP001482620">
    <property type="component" value="Unassembled WGS sequence"/>
</dbReference>
<organism evidence="1 2">
    <name type="scientific">Ilyodon furcidens</name>
    <name type="common">goldbreast splitfin</name>
    <dbReference type="NCBI Taxonomy" id="33524"/>
    <lineage>
        <taxon>Eukaryota</taxon>
        <taxon>Metazoa</taxon>
        <taxon>Chordata</taxon>
        <taxon>Craniata</taxon>
        <taxon>Vertebrata</taxon>
        <taxon>Euteleostomi</taxon>
        <taxon>Actinopterygii</taxon>
        <taxon>Neopterygii</taxon>
        <taxon>Teleostei</taxon>
        <taxon>Neoteleostei</taxon>
        <taxon>Acanthomorphata</taxon>
        <taxon>Ovalentaria</taxon>
        <taxon>Atherinomorphae</taxon>
        <taxon>Cyprinodontiformes</taxon>
        <taxon>Goodeidae</taxon>
        <taxon>Ilyodon</taxon>
    </lineage>
</organism>
<evidence type="ECO:0000313" key="1">
    <source>
        <dbReference type="EMBL" id="MEQ2249841.1"/>
    </source>
</evidence>
<accession>A0ABV0UXH3</accession>
<gene>
    <name evidence="1" type="ORF">ILYODFUR_033671</name>
</gene>
<proteinExistence type="predicted"/>